<comment type="caution">
    <text evidence="1">The sequence shown here is derived from an EMBL/GenBank/DDBJ whole genome shotgun (WGS) entry which is preliminary data.</text>
</comment>
<reference evidence="1 2" key="1">
    <citation type="submission" date="2020-04" db="EMBL/GenBank/DDBJ databases">
        <title>Perkinsus olseni comparative genomics.</title>
        <authorList>
            <person name="Bogema D.R."/>
        </authorList>
    </citation>
    <scope>NUCLEOTIDE SEQUENCE [LARGE SCALE GENOMIC DNA]</scope>
    <source>
        <strain evidence="1">ATCC PRA-31</strain>
    </source>
</reference>
<gene>
    <name evidence="1" type="ORF">FOL46_009077</name>
</gene>
<organism evidence="1 2">
    <name type="scientific">Perkinsus olseni</name>
    <name type="common">Perkinsus atlanticus</name>
    <dbReference type="NCBI Taxonomy" id="32597"/>
    <lineage>
        <taxon>Eukaryota</taxon>
        <taxon>Sar</taxon>
        <taxon>Alveolata</taxon>
        <taxon>Perkinsozoa</taxon>
        <taxon>Perkinsea</taxon>
        <taxon>Perkinsida</taxon>
        <taxon>Perkinsidae</taxon>
        <taxon>Perkinsus</taxon>
    </lineage>
</organism>
<evidence type="ECO:0000313" key="1">
    <source>
        <dbReference type="EMBL" id="KAF4653641.1"/>
    </source>
</evidence>
<dbReference type="EMBL" id="JABANN010000790">
    <property type="protein sequence ID" value="KAF4653641.1"/>
    <property type="molecule type" value="Genomic_DNA"/>
</dbReference>
<proteinExistence type="predicted"/>
<feature type="non-terminal residue" evidence="1">
    <location>
        <position position="1"/>
    </location>
</feature>
<sequence>MYSGYDIDDVELDYGGESSVGDNMEAISAAYEDIDDGHVSVDSNIDLGDFDSPSHSRSFHSAKTTGETLVGGVIPDNYIHESPGFDALAAAMPFDVWEFDPSNLPDLLLPPPVENEGKMLDLKEQAVGRRVPSGFSQGLPDGVVASWQGRWLVDDSYRAEKG</sequence>
<evidence type="ECO:0000313" key="2">
    <source>
        <dbReference type="Proteomes" id="UP000572268"/>
    </source>
</evidence>
<protein>
    <submittedName>
        <fullName evidence="1">Uncharacterized protein</fullName>
    </submittedName>
</protein>
<accession>A0A7J6L445</accession>
<dbReference type="Proteomes" id="UP000572268">
    <property type="component" value="Unassembled WGS sequence"/>
</dbReference>
<dbReference type="AlphaFoldDB" id="A0A7J6L445"/>
<name>A0A7J6L445_PEROL</name>